<keyword evidence="1" id="KW-0812">Transmembrane</keyword>
<evidence type="ECO:0000313" key="5">
    <source>
        <dbReference type="Proteomes" id="UP000177187"/>
    </source>
</evidence>
<protein>
    <recommendedName>
        <fullName evidence="3">DUF4349 domain-containing protein</fullName>
    </recommendedName>
</protein>
<keyword evidence="1" id="KW-1133">Transmembrane helix</keyword>
<feature type="chain" id="PRO_5009518497" description="DUF4349 domain-containing protein" evidence="2">
    <location>
        <begin position="19"/>
        <end position="240"/>
    </location>
</feature>
<gene>
    <name evidence="4" type="ORF">A2Y64_02525</name>
</gene>
<comment type="caution">
    <text evidence="4">The sequence shown here is derived from an EMBL/GenBank/DDBJ whole genome shotgun (WGS) entry which is preliminary data.</text>
</comment>
<name>A0A1F5F695_9BACT</name>
<dbReference type="AlphaFoldDB" id="A0A1F5F695"/>
<feature type="domain" description="DUF4349" evidence="3">
    <location>
        <begin position="47"/>
        <end position="199"/>
    </location>
</feature>
<organism evidence="4 5">
    <name type="scientific">Candidatus Coatesbacteria bacterium RBG_13_66_14</name>
    <dbReference type="NCBI Taxonomy" id="1817816"/>
    <lineage>
        <taxon>Bacteria</taxon>
        <taxon>Candidatus Coatesiibacteriota</taxon>
    </lineage>
</organism>
<accession>A0A1F5F695</accession>
<dbReference type="InterPro" id="IPR025645">
    <property type="entry name" value="DUF4349"/>
</dbReference>
<evidence type="ECO:0000259" key="3">
    <source>
        <dbReference type="Pfam" id="PF14257"/>
    </source>
</evidence>
<dbReference type="Proteomes" id="UP000177187">
    <property type="component" value="Unassembled WGS sequence"/>
</dbReference>
<evidence type="ECO:0000313" key="4">
    <source>
        <dbReference type="EMBL" id="OGD75173.1"/>
    </source>
</evidence>
<evidence type="ECO:0000256" key="2">
    <source>
        <dbReference type="SAM" id="SignalP"/>
    </source>
</evidence>
<dbReference type="Pfam" id="PF14257">
    <property type="entry name" value="DUF4349"/>
    <property type="match status" value="1"/>
</dbReference>
<reference evidence="4 5" key="1">
    <citation type="journal article" date="2016" name="Nat. Commun.">
        <title>Thousands of microbial genomes shed light on interconnected biogeochemical processes in an aquifer system.</title>
        <authorList>
            <person name="Anantharaman K."/>
            <person name="Brown C.T."/>
            <person name="Hug L.A."/>
            <person name="Sharon I."/>
            <person name="Castelle C.J."/>
            <person name="Probst A.J."/>
            <person name="Thomas B.C."/>
            <person name="Singh A."/>
            <person name="Wilkins M.J."/>
            <person name="Karaoz U."/>
            <person name="Brodie E.L."/>
            <person name="Williams K.H."/>
            <person name="Hubbard S.S."/>
            <person name="Banfield J.F."/>
        </authorList>
    </citation>
    <scope>NUCLEOTIDE SEQUENCE [LARGE SCALE GENOMIC DNA]</scope>
</reference>
<sequence length="240" mass="26404">MHRLLATLGVLIAGLVLAQDRAPEESEPSEPSEASYAPGTIYQTFSGRLVVAVDDFEKASAEAKAALPTDRGTLLNIEESRTKDDLDEIFLEYVVRADYADELLASLTALGDVIVEETGLTDVTKRVGELREEVDRRTARVAELEERADRPGMTMDDRIAVQRDLSREKSELERASGTLAKLVTDTRMYPLEVTLVEGHVDRMTEIEEALFTIVLPGLALLVAAFFLGRLVGKRGRGKDA</sequence>
<keyword evidence="1" id="KW-0472">Membrane</keyword>
<keyword evidence="2" id="KW-0732">Signal</keyword>
<feature type="signal peptide" evidence="2">
    <location>
        <begin position="1"/>
        <end position="18"/>
    </location>
</feature>
<evidence type="ECO:0000256" key="1">
    <source>
        <dbReference type="SAM" id="Phobius"/>
    </source>
</evidence>
<feature type="transmembrane region" description="Helical" evidence="1">
    <location>
        <begin position="209"/>
        <end position="228"/>
    </location>
</feature>
<dbReference type="EMBL" id="MFAF01000081">
    <property type="protein sequence ID" value="OGD75173.1"/>
    <property type="molecule type" value="Genomic_DNA"/>
</dbReference>
<proteinExistence type="predicted"/>